<dbReference type="InterPro" id="IPR011256">
    <property type="entry name" value="Reg_factor_effector_dom_sf"/>
</dbReference>
<evidence type="ECO:0000313" key="5">
    <source>
        <dbReference type="EMBL" id="RZU61904.1"/>
    </source>
</evidence>
<feature type="domain" description="HTH araC/xylS-type" evidence="4">
    <location>
        <begin position="5"/>
        <end position="102"/>
    </location>
</feature>
<keyword evidence="3" id="KW-0804">Transcription</keyword>
<dbReference type="Gene3D" id="1.10.10.60">
    <property type="entry name" value="Homeodomain-like"/>
    <property type="match status" value="2"/>
</dbReference>
<dbReference type="SMART" id="SM00342">
    <property type="entry name" value="HTH_ARAC"/>
    <property type="match status" value="1"/>
</dbReference>
<dbReference type="InterPro" id="IPR009057">
    <property type="entry name" value="Homeodomain-like_sf"/>
</dbReference>
<keyword evidence="1" id="KW-0805">Transcription regulation</keyword>
<dbReference type="SUPFAM" id="SSF55136">
    <property type="entry name" value="Probable bacterial effector-binding domain"/>
    <property type="match status" value="1"/>
</dbReference>
<dbReference type="OrthoDB" id="9801123at2"/>
<dbReference type="EMBL" id="SHLA01000001">
    <property type="protein sequence ID" value="RZU61904.1"/>
    <property type="molecule type" value="Genomic_DNA"/>
</dbReference>
<gene>
    <name evidence="5" type="ORF">EV380_1486</name>
</gene>
<reference evidence="5 6" key="1">
    <citation type="submission" date="2019-02" db="EMBL/GenBank/DDBJ databases">
        <title>Sequencing the genomes of 1000 actinobacteria strains.</title>
        <authorList>
            <person name="Klenk H.-P."/>
        </authorList>
    </citation>
    <scope>NUCLEOTIDE SEQUENCE [LARGE SCALE GENOMIC DNA]</scope>
    <source>
        <strain evidence="5 6">DSM 17364</strain>
    </source>
</reference>
<evidence type="ECO:0000256" key="2">
    <source>
        <dbReference type="ARBA" id="ARBA00023125"/>
    </source>
</evidence>
<evidence type="ECO:0000259" key="4">
    <source>
        <dbReference type="PROSITE" id="PS01124"/>
    </source>
</evidence>
<keyword evidence="2" id="KW-0238">DNA-binding</keyword>
<dbReference type="InterPro" id="IPR029442">
    <property type="entry name" value="GyrI-like"/>
</dbReference>
<dbReference type="SMART" id="SM00871">
    <property type="entry name" value="AraC_E_bind"/>
    <property type="match status" value="1"/>
</dbReference>
<keyword evidence="6" id="KW-1185">Reference proteome</keyword>
<proteinExistence type="predicted"/>
<dbReference type="RefSeq" id="WP_130450378.1">
    <property type="nucleotide sequence ID" value="NZ_SHLA01000001.1"/>
</dbReference>
<evidence type="ECO:0000256" key="3">
    <source>
        <dbReference type="ARBA" id="ARBA00023163"/>
    </source>
</evidence>
<dbReference type="PANTHER" id="PTHR47504:SF5">
    <property type="entry name" value="RIGHT ORIGIN-BINDING PROTEIN"/>
    <property type="match status" value="1"/>
</dbReference>
<dbReference type="PANTHER" id="PTHR47504">
    <property type="entry name" value="RIGHT ORIGIN-BINDING PROTEIN"/>
    <property type="match status" value="1"/>
</dbReference>
<sequence length="288" mass="31271">MQQWNQAIEMIEANLATDIDVADIARAAATSEYHFRRMFSTLAGMPLSEYVRRRRMTVAAAELIRGCGVLETAVKYGYTSAEAFNRAFKVVHGVSPVAARTPGTHLASQSRLSFHLRVEGTTPMKHRIVDLPAFTLAGHSKSVPVIHSGPNPHIIDFERSITAEMRQRIADLNDVEPAGLFSVTANGDPEGREGTDVDYWRAAATSKPVPDDLESLDIPAGRWVVFASAGAMPEAAQRLWADAAAEWFPANPYRWAPGPQLLSVDLAPGGAKGDAVLWIPIEDETGAV</sequence>
<comment type="caution">
    <text evidence="5">The sequence shown here is derived from an EMBL/GenBank/DDBJ whole genome shotgun (WGS) entry which is preliminary data.</text>
</comment>
<dbReference type="SUPFAM" id="SSF46689">
    <property type="entry name" value="Homeodomain-like"/>
    <property type="match status" value="2"/>
</dbReference>
<dbReference type="Gene3D" id="3.20.80.10">
    <property type="entry name" value="Regulatory factor, effector binding domain"/>
    <property type="match status" value="1"/>
</dbReference>
<dbReference type="Proteomes" id="UP000292685">
    <property type="component" value="Unassembled WGS sequence"/>
</dbReference>
<evidence type="ECO:0000256" key="1">
    <source>
        <dbReference type="ARBA" id="ARBA00023015"/>
    </source>
</evidence>
<dbReference type="InterPro" id="IPR010499">
    <property type="entry name" value="AraC_E-bd"/>
</dbReference>
<name>A0A4Q8ACT8_9MICC</name>
<dbReference type="Pfam" id="PF06445">
    <property type="entry name" value="GyrI-like"/>
    <property type="match status" value="1"/>
</dbReference>
<accession>A0A4Q8ACT8</accession>
<evidence type="ECO:0000313" key="6">
    <source>
        <dbReference type="Proteomes" id="UP000292685"/>
    </source>
</evidence>
<dbReference type="PROSITE" id="PS01124">
    <property type="entry name" value="HTH_ARAC_FAMILY_2"/>
    <property type="match status" value="1"/>
</dbReference>
<dbReference type="InterPro" id="IPR018060">
    <property type="entry name" value="HTH_AraC"/>
</dbReference>
<dbReference type="AlphaFoldDB" id="A0A4Q8ACT8"/>
<dbReference type="InterPro" id="IPR050959">
    <property type="entry name" value="MarA-like"/>
</dbReference>
<dbReference type="GO" id="GO:0043565">
    <property type="term" value="F:sequence-specific DNA binding"/>
    <property type="evidence" value="ECO:0007669"/>
    <property type="project" value="InterPro"/>
</dbReference>
<organism evidence="5 6">
    <name type="scientific">Zhihengliuella halotolerans</name>
    <dbReference type="NCBI Taxonomy" id="370736"/>
    <lineage>
        <taxon>Bacteria</taxon>
        <taxon>Bacillati</taxon>
        <taxon>Actinomycetota</taxon>
        <taxon>Actinomycetes</taxon>
        <taxon>Micrococcales</taxon>
        <taxon>Micrococcaceae</taxon>
        <taxon>Zhihengliuella</taxon>
    </lineage>
</organism>
<protein>
    <submittedName>
        <fullName evidence="5">AraC family transcriptional regulator</fullName>
    </submittedName>
</protein>
<dbReference type="GO" id="GO:0003700">
    <property type="term" value="F:DNA-binding transcription factor activity"/>
    <property type="evidence" value="ECO:0007669"/>
    <property type="project" value="InterPro"/>
</dbReference>
<dbReference type="Pfam" id="PF12833">
    <property type="entry name" value="HTH_18"/>
    <property type="match status" value="1"/>
</dbReference>